<dbReference type="PANTHER" id="PTHR48069:SF3">
    <property type="entry name" value="DIHYDROFOLATE REDUCTASE"/>
    <property type="match status" value="1"/>
</dbReference>
<dbReference type="Pfam" id="PF00186">
    <property type="entry name" value="DHFR_1"/>
    <property type="match status" value="1"/>
</dbReference>
<keyword evidence="5 7" id="KW-0521">NADP</keyword>
<evidence type="ECO:0000256" key="3">
    <source>
        <dbReference type="ARBA" id="ARBA00012856"/>
    </source>
</evidence>
<dbReference type="CDD" id="cd00209">
    <property type="entry name" value="DHFR"/>
    <property type="match status" value="1"/>
</dbReference>
<evidence type="ECO:0000256" key="1">
    <source>
        <dbReference type="ARBA" id="ARBA00004903"/>
    </source>
</evidence>
<dbReference type="EMBL" id="FOFA01000002">
    <property type="protein sequence ID" value="SEQ03040.1"/>
    <property type="molecule type" value="Genomic_DNA"/>
</dbReference>
<gene>
    <name evidence="10" type="ORF">SAMN05421756_102280</name>
</gene>
<dbReference type="InterPro" id="IPR012259">
    <property type="entry name" value="DHFR"/>
</dbReference>
<dbReference type="InterPro" id="IPR024072">
    <property type="entry name" value="DHFR-like_dom_sf"/>
</dbReference>
<evidence type="ECO:0000259" key="9">
    <source>
        <dbReference type="PROSITE" id="PS51330"/>
    </source>
</evidence>
<evidence type="ECO:0000256" key="4">
    <source>
        <dbReference type="ARBA" id="ARBA00022563"/>
    </source>
</evidence>
<dbReference type="OrthoDB" id="9804315at2"/>
<accession>A0A1H9CPA0</accession>
<dbReference type="PROSITE" id="PS51330">
    <property type="entry name" value="DHFR_2"/>
    <property type="match status" value="1"/>
</dbReference>
<keyword evidence="4 7" id="KW-0554">One-carbon metabolism</keyword>
<dbReference type="GO" id="GO:0046654">
    <property type="term" value="P:tetrahydrofolate biosynthetic process"/>
    <property type="evidence" value="ECO:0007669"/>
    <property type="project" value="UniProtKB-UniPathway"/>
</dbReference>
<dbReference type="GO" id="GO:0006730">
    <property type="term" value="P:one-carbon metabolic process"/>
    <property type="evidence" value="ECO:0007669"/>
    <property type="project" value="UniProtKB-KW"/>
</dbReference>
<dbReference type="GO" id="GO:0050661">
    <property type="term" value="F:NADP binding"/>
    <property type="evidence" value="ECO:0007669"/>
    <property type="project" value="InterPro"/>
</dbReference>
<evidence type="ECO:0000256" key="6">
    <source>
        <dbReference type="ARBA" id="ARBA00023002"/>
    </source>
</evidence>
<dbReference type="UniPathway" id="UPA00077">
    <property type="reaction ID" value="UER00158"/>
</dbReference>
<organism evidence="10 11">
    <name type="scientific">Microlunatus flavus</name>
    <dbReference type="NCBI Taxonomy" id="1036181"/>
    <lineage>
        <taxon>Bacteria</taxon>
        <taxon>Bacillati</taxon>
        <taxon>Actinomycetota</taxon>
        <taxon>Actinomycetes</taxon>
        <taxon>Propionibacteriales</taxon>
        <taxon>Propionibacteriaceae</taxon>
        <taxon>Microlunatus</taxon>
    </lineage>
</organism>
<reference evidence="11" key="1">
    <citation type="submission" date="2016-10" db="EMBL/GenBank/DDBJ databases">
        <authorList>
            <person name="Varghese N."/>
            <person name="Submissions S."/>
        </authorList>
    </citation>
    <scope>NUCLEOTIDE SEQUENCE [LARGE SCALE GENOMIC DNA]</scope>
    <source>
        <strain evidence="11">CGMCC 4.6856</strain>
    </source>
</reference>
<dbReference type="EC" id="1.5.1.3" evidence="3 7"/>
<comment type="catalytic activity">
    <reaction evidence="7">
        <text>(6S)-5,6,7,8-tetrahydrofolate + NADP(+) = 7,8-dihydrofolate + NADPH + H(+)</text>
        <dbReference type="Rhea" id="RHEA:15009"/>
        <dbReference type="ChEBI" id="CHEBI:15378"/>
        <dbReference type="ChEBI" id="CHEBI:57451"/>
        <dbReference type="ChEBI" id="CHEBI:57453"/>
        <dbReference type="ChEBI" id="CHEBI:57783"/>
        <dbReference type="ChEBI" id="CHEBI:58349"/>
        <dbReference type="EC" id="1.5.1.3"/>
    </reaction>
</comment>
<comment type="pathway">
    <text evidence="1 7">Cofactor biosynthesis; tetrahydrofolate biosynthesis; 5,6,7,8-tetrahydrofolate from 7,8-dihydrofolate: step 1/1.</text>
</comment>
<dbReference type="GO" id="GO:0046655">
    <property type="term" value="P:folic acid metabolic process"/>
    <property type="evidence" value="ECO:0007669"/>
    <property type="project" value="TreeGrafter"/>
</dbReference>
<protein>
    <recommendedName>
        <fullName evidence="3 7">Dihydrofolate reductase</fullName>
        <ecNumber evidence="3 7">1.5.1.3</ecNumber>
    </recommendedName>
</protein>
<evidence type="ECO:0000256" key="7">
    <source>
        <dbReference type="PIRNR" id="PIRNR000194"/>
    </source>
</evidence>
<dbReference type="Proteomes" id="UP000198504">
    <property type="component" value="Unassembled WGS sequence"/>
</dbReference>
<dbReference type="PANTHER" id="PTHR48069">
    <property type="entry name" value="DIHYDROFOLATE REDUCTASE"/>
    <property type="match status" value="1"/>
</dbReference>
<dbReference type="PROSITE" id="PS00075">
    <property type="entry name" value="DHFR_1"/>
    <property type="match status" value="1"/>
</dbReference>
<comment type="similarity">
    <text evidence="2 7 8">Belongs to the dihydrofolate reductase family.</text>
</comment>
<evidence type="ECO:0000256" key="2">
    <source>
        <dbReference type="ARBA" id="ARBA00009539"/>
    </source>
</evidence>
<evidence type="ECO:0000256" key="8">
    <source>
        <dbReference type="RuleBase" id="RU004474"/>
    </source>
</evidence>
<proteinExistence type="inferred from homology"/>
<dbReference type="RefSeq" id="WP_091178180.1">
    <property type="nucleotide sequence ID" value="NZ_FOFA01000002.1"/>
</dbReference>
<dbReference type="PIRSF" id="PIRSF000194">
    <property type="entry name" value="DHFR"/>
    <property type="match status" value="1"/>
</dbReference>
<dbReference type="GO" id="GO:0004146">
    <property type="term" value="F:dihydrofolate reductase activity"/>
    <property type="evidence" value="ECO:0007669"/>
    <property type="project" value="UniProtKB-EC"/>
</dbReference>
<evidence type="ECO:0000313" key="11">
    <source>
        <dbReference type="Proteomes" id="UP000198504"/>
    </source>
</evidence>
<dbReference type="PRINTS" id="PR00070">
    <property type="entry name" value="DHFR"/>
</dbReference>
<dbReference type="SUPFAM" id="SSF53597">
    <property type="entry name" value="Dihydrofolate reductase-like"/>
    <property type="match status" value="1"/>
</dbReference>
<feature type="domain" description="DHFR" evidence="9">
    <location>
        <begin position="4"/>
        <end position="163"/>
    </location>
</feature>
<keyword evidence="6 7" id="KW-0560">Oxidoreductase</keyword>
<sequence length="165" mass="18059">MSPRLVGVAAVARNGVIGADGDIPWRIPADWRRFKALTTGHTLVMGRKTFDSIGRPLPGRTTVVVTRDRRWRGDGVLVAPTIDEALDLARQREPEVVWVAGGGEVYAATWDRLDGLELTEVELEPEGAVRLPAVDPQVWRESARESVGATGDVPAYAFVSYVRRA</sequence>
<evidence type="ECO:0000313" key="10">
    <source>
        <dbReference type="EMBL" id="SEQ03040.1"/>
    </source>
</evidence>
<name>A0A1H9CPA0_9ACTN</name>
<dbReference type="Gene3D" id="3.40.430.10">
    <property type="entry name" value="Dihydrofolate Reductase, subunit A"/>
    <property type="match status" value="1"/>
</dbReference>
<dbReference type="STRING" id="1036181.SAMN05421756_102280"/>
<comment type="function">
    <text evidence="7">Key enzyme in folate metabolism. Catalyzes an essential reaction for de novo glycine and purine synthesis, and for DNA precursor synthesis.</text>
</comment>
<dbReference type="AlphaFoldDB" id="A0A1H9CPA0"/>
<dbReference type="InterPro" id="IPR001796">
    <property type="entry name" value="DHFR_dom"/>
</dbReference>
<keyword evidence="11" id="KW-1185">Reference proteome</keyword>
<dbReference type="GO" id="GO:0005829">
    <property type="term" value="C:cytosol"/>
    <property type="evidence" value="ECO:0007669"/>
    <property type="project" value="TreeGrafter"/>
</dbReference>
<evidence type="ECO:0000256" key="5">
    <source>
        <dbReference type="ARBA" id="ARBA00022857"/>
    </source>
</evidence>
<dbReference type="InterPro" id="IPR017925">
    <property type="entry name" value="DHFR_CS"/>
</dbReference>
<dbReference type="GO" id="GO:0046452">
    <property type="term" value="P:dihydrofolate metabolic process"/>
    <property type="evidence" value="ECO:0007669"/>
    <property type="project" value="TreeGrafter"/>
</dbReference>